<keyword evidence="5" id="KW-0560">Oxidoreductase</keyword>
<dbReference type="PRINTS" id="PR00067">
    <property type="entry name" value="CATALASE"/>
</dbReference>
<sequence length="387" mass="44194">MGYPDTVRDVRGFAVKFYTEDGIWDLVGNNTPIFFIKDAALFPSFIHILKRNPVTHLRDADMFWDMMTLRAETTHQNLIFFSDRGIPASYRNMHGYGSDTFAFVNEYGKFFYCKFHYLTNQGIRNLPPNEATNIAGNDPDYLIRDLYNEIEKGNYPSWSFYVQIMTPEQAAASPYDPFDVTKVWLHAEYPLIPVGRLVLNRNPKNYFAEVEQIAFDVAHLIPGIEPSPDRMLQGRLYSYGDTHRHRLGPNPTQLPVNSPFKLHTYTRDGYGTINSQGGAPNYHPNSFQGPVSDARANALSPALPLVGVAKRTDNAQDDTNYVQARILYQRVLTQEERERLMDNIVMMLKLANTVLQERAISNFSNVDESLGTGIRNRLRAIQTHAEL</sequence>
<name>A0A9P0B2J1_BRAAE</name>
<dbReference type="InterPro" id="IPR010582">
    <property type="entry name" value="Catalase_immune_responsive"/>
</dbReference>
<dbReference type="GO" id="GO:0046872">
    <property type="term" value="F:metal ion binding"/>
    <property type="evidence" value="ECO:0007669"/>
    <property type="project" value="UniProtKB-KW"/>
</dbReference>
<dbReference type="GO" id="GO:0004096">
    <property type="term" value="F:catalase activity"/>
    <property type="evidence" value="ECO:0007669"/>
    <property type="project" value="UniProtKB-EC"/>
</dbReference>
<dbReference type="SMART" id="SM01060">
    <property type="entry name" value="Catalase"/>
    <property type="match status" value="1"/>
</dbReference>
<evidence type="ECO:0000256" key="4">
    <source>
        <dbReference type="ARBA" id="ARBA00022723"/>
    </source>
</evidence>
<dbReference type="GO" id="GO:0005739">
    <property type="term" value="C:mitochondrion"/>
    <property type="evidence" value="ECO:0007669"/>
    <property type="project" value="TreeGrafter"/>
</dbReference>
<comment type="similarity">
    <text evidence="1">Belongs to the catalase family.</text>
</comment>
<dbReference type="GO" id="GO:0042542">
    <property type="term" value="P:response to hydrogen peroxide"/>
    <property type="evidence" value="ECO:0007669"/>
    <property type="project" value="TreeGrafter"/>
</dbReference>
<keyword evidence="4" id="KW-0479">Metal-binding</keyword>
<dbReference type="SUPFAM" id="SSF56634">
    <property type="entry name" value="Heme-dependent catalase-like"/>
    <property type="match status" value="1"/>
</dbReference>
<dbReference type="AlphaFoldDB" id="A0A9P0B2J1"/>
<feature type="domain" description="Catalase core" evidence="8">
    <location>
        <begin position="1"/>
        <end position="291"/>
    </location>
</feature>
<dbReference type="EMBL" id="OV121134">
    <property type="protein sequence ID" value="CAH0552788.1"/>
    <property type="molecule type" value="Genomic_DNA"/>
</dbReference>
<dbReference type="GO" id="GO:0042744">
    <property type="term" value="P:hydrogen peroxide catabolic process"/>
    <property type="evidence" value="ECO:0007669"/>
    <property type="project" value="UniProtKB-KW"/>
</dbReference>
<dbReference type="InterPro" id="IPR020835">
    <property type="entry name" value="Catalase_sf"/>
</dbReference>
<dbReference type="Pfam" id="PF00199">
    <property type="entry name" value="Catalase"/>
    <property type="match status" value="1"/>
</dbReference>
<evidence type="ECO:0000259" key="8">
    <source>
        <dbReference type="SMART" id="SM01060"/>
    </source>
</evidence>
<keyword evidence="3" id="KW-0349">Heme</keyword>
<dbReference type="GO" id="GO:0020037">
    <property type="term" value="F:heme binding"/>
    <property type="evidence" value="ECO:0007669"/>
    <property type="project" value="InterPro"/>
</dbReference>
<keyword evidence="6" id="KW-0408">Iron</keyword>
<keyword evidence="2" id="KW-0575">Peroxidase</keyword>
<keyword evidence="7" id="KW-0376">Hydrogen peroxide</keyword>
<dbReference type="PANTHER" id="PTHR11465:SF9">
    <property type="entry name" value="CATALASE"/>
    <property type="match status" value="1"/>
</dbReference>
<dbReference type="Pfam" id="PF06628">
    <property type="entry name" value="Catalase-rel"/>
    <property type="match status" value="1"/>
</dbReference>
<dbReference type="InterPro" id="IPR011614">
    <property type="entry name" value="Catalase_core"/>
</dbReference>
<gene>
    <name evidence="9" type="ORF">MELIAE_LOCUS4939</name>
</gene>
<evidence type="ECO:0000256" key="5">
    <source>
        <dbReference type="ARBA" id="ARBA00023002"/>
    </source>
</evidence>
<evidence type="ECO:0000256" key="1">
    <source>
        <dbReference type="ARBA" id="ARBA00005329"/>
    </source>
</evidence>
<proteinExistence type="inferred from homology"/>
<dbReference type="InterPro" id="IPR018028">
    <property type="entry name" value="Catalase"/>
</dbReference>
<evidence type="ECO:0000256" key="3">
    <source>
        <dbReference type="ARBA" id="ARBA00022617"/>
    </source>
</evidence>
<organism evidence="9 10">
    <name type="scientific">Brassicogethes aeneus</name>
    <name type="common">Rape pollen beetle</name>
    <name type="synonym">Meligethes aeneus</name>
    <dbReference type="NCBI Taxonomy" id="1431903"/>
    <lineage>
        <taxon>Eukaryota</taxon>
        <taxon>Metazoa</taxon>
        <taxon>Ecdysozoa</taxon>
        <taxon>Arthropoda</taxon>
        <taxon>Hexapoda</taxon>
        <taxon>Insecta</taxon>
        <taxon>Pterygota</taxon>
        <taxon>Neoptera</taxon>
        <taxon>Endopterygota</taxon>
        <taxon>Coleoptera</taxon>
        <taxon>Polyphaga</taxon>
        <taxon>Cucujiformia</taxon>
        <taxon>Nitidulidae</taxon>
        <taxon>Meligethinae</taxon>
        <taxon>Brassicogethes</taxon>
    </lineage>
</organism>
<evidence type="ECO:0000256" key="7">
    <source>
        <dbReference type="ARBA" id="ARBA00023324"/>
    </source>
</evidence>
<dbReference type="Gene3D" id="2.40.180.10">
    <property type="entry name" value="Catalase core domain"/>
    <property type="match status" value="1"/>
</dbReference>
<evidence type="ECO:0000256" key="2">
    <source>
        <dbReference type="ARBA" id="ARBA00022559"/>
    </source>
</evidence>
<dbReference type="PROSITE" id="PS51402">
    <property type="entry name" value="CATALASE_3"/>
    <property type="match status" value="1"/>
</dbReference>
<dbReference type="PANTHER" id="PTHR11465">
    <property type="entry name" value="CATALASE"/>
    <property type="match status" value="1"/>
</dbReference>
<dbReference type="OrthoDB" id="6880011at2759"/>
<keyword evidence="10" id="KW-1185">Reference proteome</keyword>
<dbReference type="Proteomes" id="UP001154078">
    <property type="component" value="Chromosome 3"/>
</dbReference>
<protein>
    <recommendedName>
        <fullName evidence="8">Catalase core domain-containing protein</fullName>
    </recommendedName>
</protein>
<dbReference type="GO" id="GO:0005777">
    <property type="term" value="C:peroxisome"/>
    <property type="evidence" value="ECO:0007669"/>
    <property type="project" value="TreeGrafter"/>
</dbReference>
<evidence type="ECO:0000313" key="10">
    <source>
        <dbReference type="Proteomes" id="UP001154078"/>
    </source>
</evidence>
<reference evidence="9" key="1">
    <citation type="submission" date="2021-12" db="EMBL/GenBank/DDBJ databases">
        <authorList>
            <person name="King R."/>
        </authorList>
    </citation>
    <scope>NUCLEOTIDE SEQUENCE</scope>
</reference>
<accession>A0A9P0B2J1</accession>
<evidence type="ECO:0000313" key="9">
    <source>
        <dbReference type="EMBL" id="CAH0552788.1"/>
    </source>
</evidence>
<evidence type="ECO:0000256" key="6">
    <source>
        <dbReference type="ARBA" id="ARBA00023004"/>
    </source>
</evidence>